<comment type="caution">
    <text evidence="2">The sequence shown here is derived from an EMBL/GenBank/DDBJ whole genome shotgun (WGS) entry which is preliminary data.</text>
</comment>
<accession>A0ABU6TDR2</accession>
<keyword evidence="3" id="KW-1185">Reference proteome</keyword>
<feature type="region of interest" description="Disordered" evidence="1">
    <location>
        <begin position="174"/>
        <end position="231"/>
    </location>
</feature>
<dbReference type="Proteomes" id="UP001341840">
    <property type="component" value="Unassembled WGS sequence"/>
</dbReference>
<name>A0ABU6TDR2_9FABA</name>
<reference evidence="2 3" key="1">
    <citation type="journal article" date="2023" name="Plants (Basel)">
        <title>Bridging the Gap: Combining Genomics and Transcriptomics Approaches to Understand Stylosanthes scabra, an Orphan Legume from the Brazilian Caatinga.</title>
        <authorList>
            <person name="Ferreira-Neto J.R.C."/>
            <person name="da Silva M.D."/>
            <person name="Binneck E."/>
            <person name="de Melo N.F."/>
            <person name="da Silva R.H."/>
            <person name="de Melo A.L.T.M."/>
            <person name="Pandolfi V."/>
            <person name="Bustamante F.O."/>
            <person name="Brasileiro-Vidal A.C."/>
            <person name="Benko-Iseppon A.M."/>
        </authorList>
    </citation>
    <scope>NUCLEOTIDE SEQUENCE [LARGE SCALE GENOMIC DNA]</scope>
    <source>
        <tissue evidence="2">Leaves</tissue>
    </source>
</reference>
<organism evidence="2 3">
    <name type="scientific">Stylosanthes scabra</name>
    <dbReference type="NCBI Taxonomy" id="79078"/>
    <lineage>
        <taxon>Eukaryota</taxon>
        <taxon>Viridiplantae</taxon>
        <taxon>Streptophyta</taxon>
        <taxon>Embryophyta</taxon>
        <taxon>Tracheophyta</taxon>
        <taxon>Spermatophyta</taxon>
        <taxon>Magnoliopsida</taxon>
        <taxon>eudicotyledons</taxon>
        <taxon>Gunneridae</taxon>
        <taxon>Pentapetalae</taxon>
        <taxon>rosids</taxon>
        <taxon>fabids</taxon>
        <taxon>Fabales</taxon>
        <taxon>Fabaceae</taxon>
        <taxon>Papilionoideae</taxon>
        <taxon>50 kb inversion clade</taxon>
        <taxon>dalbergioids sensu lato</taxon>
        <taxon>Dalbergieae</taxon>
        <taxon>Pterocarpus clade</taxon>
        <taxon>Stylosanthes</taxon>
    </lineage>
</organism>
<protein>
    <recommendedName>
        <fullName evidence="4">Aminotransferase-like plant mobile domain-containing protein</fullName>
    </recommendedName>
</protein>
<evidence type="ECO:0000313" key="2">
    <source>
        <dbReference type="EMBL" id="MED6146856.1"/>
    </source>
</evidence>
<dbReference type="EMBL" id="JASCZI010090820">
    <property type="protein sequence ID" value="MED6146856.1"/>
    <property type="molecule type" value="Genomic_DNA"/>
</dbReference>
<sequence>MANTTSHSFSVEVQVLPQIQGGPQVVSLPYRTDAVKAVLDRSILQDDHRVLWCSIVPLIYFGTIEWHQVDRVIPQFGGVQNTPHAPLNIDFMHAKDGRERDQWFPQKYQRWHDFWASKFAQLFEVAQSDDPDPFVDFLRWWYLAARRQPGRRMMVGMSTTARDWQWLDEMMGEDAPAERPTQKIRRMPKSYGRRRGGRGAVEAAETSRQADLPSTPQTQRTEIPSTLGSPSQTWLDGLSSLGFQQMLSDILIPVDGGYRPEFDGTQFDGSQVHIDLNEPVSGLLHAFMALSVTPPSAAHVPGGSWQVLFMALATVPAPPASSAPAE</sequence>
<evidence type="ECO:0000313" key="3">
    <source>
        <dbReference type="Proteomes" id="UP001341840"/>
    </source>
</evidence>
<evidence type="ECO:0000256" key="1">
    <source>
        <dbReference type="SAM" id="MobiDB-lite"/>
    </source>
</evidence>
<gene>
    <name evidence="2" type="ORF">PIB30_038506</name>
</gene>
<proteinExistence type="predicted"/>
<evidence type="ECO:0008006" key="4">
    <source>
        <dbReference type="Google" id="ProtNLM"/>
    </source>
</evidence>
<feature type="compositionally biased region" description="Polar residues" evidence="1">
    <location>
        <begin position="206"/>
        <end position="231"/>
    </location>
</feature>
<feature type="compositionally biased region" description="Basic residues" evidence="1">
    <location>
        <begin position="182"/>
        <end position="197"/>
    </location>
</feature>